<dbReference type="NCBIfam" id="NF033517">
    <property type="entry name" value="transpos_IS66"/>
    <property type="match status" value="1"/>
</dbReference>
<gene>
    <name evidence="4" type="ORF">IMSAGC001_03704</name>
</gene>
<dbReference type="AlphaFoldDB" id="A0A7J0A807"/>
<dbReference type="Pfam" id="PF20042">
    <property type="entry name" value="DUF6444"/>
    <property type="match status" value="1"/>
</dbReference>
<reference evidence="4 5" key="1">
    <citation type="journal article" date="2020" name="Microbiome">
        <title>Single-cell genomics of uncultured bacteria reveals dietary fiber responders in the mouse gut microbiota.</title>
        <authorList>
            <person name="Chijiiwa R."/>
            <person name="Hosokawa M."/>
            <person name="Kogawa M."/>
            <person name="Nishikawa Y."/>
            <person name="Ide K."/>
            <person name="Sakanashi C."/>
            <person name="Takahashi K."/>
            <person name="Takeyama H."/>
        </authorList>
    </citation>
    <scope>NUCLEOTIDE SEQUENCE [LARGE SCALE GENOMIC DNA]</scope>
    <source>
        <strain evidence="4">IMSAGC_001</strain>
    </source>
</reference>
<evidence type="ECO:0008006" key="6">
    <source>
        <dbReference type="Google" id="ProtNLM"/>
    </source>
</evidence>
<dbReference type="PANTHER" id="PTHR33678">
    <property type="entry name" value="BLL1576 PROTEIN"/>
    <property type="match status" value="1"/>
</dbReference>
<organism evidence="4 5">
    <name type="scientific">Bacteroides acidifaciens</name>
    <dbReference type="NCBI Taxonomy" id="85831"/>
    <lineage>
        <taxon>Bacteria</taxon>
        <taxon>Pseudomonadati</taxon>
        <taxon>Bacteroidota</taxon>
        <taxon>Bacteroidia</taxon>
        <taxon>Bacteroidales</taxon>
        <taxon>Bacteroidaceae</taxon>
        <taxon>Bacteroides</taxon>
    </lineage>
</organism>
<dbReference type="InterPro" id="IPR004291">
    <property type="entry name" value="Transposase_IS66_central"/>
</dbReference>
<name>A0A7J0A807_9BACE</name>
<evidence type="ECO:0000313" key="5">
    <source>
        <dbReference type="Proteomes" id="UP000491181"/>
    </source>
</evidence>
<protein>
    <recommendedName>
        <fullName evidence="6">IS66 family transposase</fullName>
    </recommendedName>
</protein>
<evidence type="ECO:0000256" key="1">
    <source>
        <dbReference type="SAM" id="MobiDB-lite"/>
    </source>
</evidence>
<dbReference type="PANTHER" id="PTHR33678:SF2">
    <property type="match status" value="1"/>
</dbReference>
<feature type="domain" description="Transposase IS66 central" evidence="2">
    <location>
        <begin position="193"/>
        <end position="452"/>
    </location>
</feature>
<dbReference type="Pfam" id="PF03050">
    <property type="entry name" value="DDE_Tnp_IS66"/>
    <property type="match status" value="1"/>
</dbReference>
<evidence type="ECO:0000313" key="4">
    <source>
        <dbReference type="EMBL" id="GFH88262.1"/>
    </source>
</evidence>
<feature type="domain" description="DUF6444" evidence="3">
    <location>
        <begin position="40"/>
        <end position="117"/>
    </location>
</feature>
<sequence>MSDKIAIFVSVKQQVNDINSTLAGLLSELKELRGTIDSLYAENRSLNRNIDKLLKENRELRKRLEKYEQPPKDSGNSSTPPSKEPIKAEVDRRTKSLRKKSERPVGGQSGHEGTTRKMVETPDEIQEVSSHYCMECGRDLSEVEGVLEYVTQQVDLPQIRPIYRERRFYKKVCSCGCCNRDYAPRRRGGNAIVFGKNIRAIATYLSVVQCMPYERLQSLFETMFNVRISQGTLANIVREMLEKSRPAIALIERMIKASAVVGFDESGCYTNGKLNWSWIAQTTYLTLVFRGAGRGAKVLEERFGDSLKNMVAVTDRHSAYFAIDFLNNQICLVHLLRNLEYLNDIDKKQTWAKDVQTLLRGAIHLRNEKPDEVIPKDSWLTRLDELLKKNLDSLRKEFNELKRGIIRCRDYIFNFLENPAIPSDNNASERGIRKLKVKQKISGCFRSGTGADAFHALHSIADTAWKNGQSPLDAILALV</sequence>
<feature type="region of interest" description="Disordered" evidence="1">
    <location>
        <begin position="63"/>
        <end position="121"/>
    </location>
</feature>
<accession>A0A7J0A807</accession>
<dbReference type="InterPro" id="IPR052344">
    <property type="entry name" value="Transposase-related"/>
</dbReference>
<dbReference type="Proteomes" id="UP000491181">
    <property type="component" value="Unassembled WGS sequence"/>
</dbReference>
<evidence type="ECO:0000259" key="2">
    <source>
        <dbReference type="Pfam" id="PF03050"/>
    </source>
</evidence>
<dbReference type="InterPro" id="IPR045618">
    <property type="entry name" value="DUF6444"/>
</dbReference>
<proteinExistence type="predicted"/>
<evidence type="ECO:0000259" key="3">
    <source>
        <dbReference type="Pfam" id="PF20042"/>
    </source>
</evidence>
<dbReference type="EMBL" id="BLLS01000179">
    <property type="protein sequence ID" value="GFH88262.1"/>
    <property type="molecule type" value="Genomic_DNA"/>
</dbReference>
<comment type="caution">
    <text evidence="4">The sequence shown here is derived from an EMBL/GenBank/DDBJ whole genome shotgun (WGS) entry which is preliminary data.</text>
</comment>
<feature type="compositionally biased region" description="Basic and acidic residues" evidence="1">
    <location>
        <begin position="84"/>
        <end position="94"/>
    </location>
</feature>